<evidence type="ECO:0000313" key="3">
    <source>
        <dbReference type="Proteomes" id="UP001152622"/>
    </source>
</evidence>
<evidence type="ECO:0000256" key="1">
    <source>
        <dbReference type="SAM" id="MobiDB-lite"/>
    </source>
</evidence>
<comment type="caution">
    <text evidence="2">The sequence shown here is derived from an EMBL/GenBank/DDBJ whole genome shotgun (WGS) entry which is preliminary data.</text>
</comment>
<dbReference type="Proteomes" id="UP001152622">
    <property type="component" value="Chromosome 1"/>
</dbReference>
<reference evidence="2" key="1">
    <citation type="journal article" date="2023" name="Science">
        <title>Genome structures resolve the early diversification of teleost fishes.</title>
        <authorList>
            <person name="Parey E."/>
            <person name="Louis A."/>
            <person name="Montfort J."/>
            <person name="Bouchez O."/>
            <person name="Roques C."/>
            <person name="Iampietro C."/>
            <person name="Lluch J."/>
            <person name="Castinel A."/>
            <person name="Donnadieu C."/>
            <person name="Desvignes T."/>
            <person name="Floi Bucao C."/>
            <person name="Jouanno E."/>
            <person name="Wen M."/>
            <person name="Mejri S."/>
            <person name="Dirks R."/>
            <person name="Jansen H."/>
            <person name="Henkel C."/>
            <person name="Chen W.J."/>
            <person name="Zahm M."/>
            <person name="Cabau C."/>
            <person name="Klopp C."/>
            <person name="Thompson A.W."/>
            <person name="Robinson-Rechavi M."/>
            <person name="Braasch I."/>
            <person name="Lecointre G."/>
            <person name="Bobe J."/>
            <person name="Postlethwait J.H."/>
            <person name="Berthelot C."/>
            <person name="Roest Crollius H."/>
            <person name="Guiguen Y."/>
        </authorList>
    </citation>
    <scope>NUCLEOTIDE SEQUENCE</scope>
    <source>
        <strain evidence="2">WJC10195</strain>
    </source>
</reference>
<dbReference type="EMBL" id="JAINUF010000001">
    <property type="protein sequence ID" value="KAJ8382620.1"/>
    <property type="molecule type" value="Genomic_DNA"/>
</dbReference>
<evidence type="ECO:0000313" key="2">
    <source>
        <dbReference type="EMBL" id="KAJ8382620.1"/>
    </source>
</evidence>
<accession>A0A9Q1JFL6</accession>
<organism evidence="2 3">
    <name type="scientific">Synaphobranchus kaupii</name>
    <name type="common">Kaup's arrowtooth eel</name>
    <dbReference type="NCBI Taxonomy" id="118154"/>
    <lineage>
        <taxon>Eukaryota</taxon>
        <taxon>Metazoa</taxon>
        <taxon>Chordata</taxon>
        <taxon>Craniata</taxon>
        <taxon>Vertebrata</taxon>
        <taxon>Euteleostomi</taxon>
        <taxon>Actinopterygii</taxon>
        <taxon>Neopterygii</taxon>
        <taxon>Teleostei</taxon>
        <taxon>Anguilliformes</taxon>
        <taxon>Synaphobranchidae</taxon>
        <taxon>Synaphobranchus</taxon>
    </lineage>
</organism>
<gene>
    <name evidence="2" type="ORF">SKAU_G00033980</name>
</gene>
<name>A0A9Q1JFL6_SYNKA</name>
<sequence length="98" mass="11367">MRGLPVPPWEDRSDWTSWPAPVEAARVAADVSRNESACLPAARADLNRCRRWQHRENIDNRQSRYEAAGEQWEQERPGKEMEMNSQFGGAGDEREREQ</sequence>
<keyword evidence="3" id="KW-1185">Reference proteome</keyword>
<dbReference type="AlphaFoldDB" id="A0A9Q1JFL6"/>
<proteinExistence type="predicted"/>
<protein>
    <submittedName>
        <fullName evidence="2">Uncharacterized protein</fullName>
    </submittedName>
</protein>
<feature type="region of interest" description="Disordered" evidence="1">
    <location>
        <begin position="57"/>
        <end position="98"/>
    </location>
</feature>
<feature type="compositionally biased region" description="Basic and acidic residues" evidence="1">
    <location>
        <begin position="73"/>
        <end position="82"/>
    </location>
</feature>